<keyword evidence="5" id="KW-1133">Transmembrane helix</keyword>
<dbReference type="CDD" id="cd06225">
    <property type="entry name" value="HAMP"/>
    <property type="match status" value="1"/>
</dbReference>
<dbReference type="InterPro" id="IPR003660">
    <property type="entry name" value="HAMP_dom"/>
</dbReference>
<feature type="domain" description="Methyl-accepting transducer" evidence="6">
    <location>
        <begin position="364"/>
        <end position="600"/>
    </location>
</feature>
<dbReference type="SMART" id="SM00304">
    <property type="entry name" value="HAMP"/>
    <property type="match status" value="1"/>
</dbReference>
<dbReference type="OrthoDB" id="6092731at2"/>
<dbReference type="PANTHER" id="PTHR32089">
    <property type="entry name" value="METHYL-ACCEPTING CHEMOTAXIS PROTEIN MCPB"/>
    <property type="match status" value="1"/>
</dbReference>
<dbReference type="GO" id="GO:0006935">
    <property type="term" value="P:chemotaxis"/>
    <property type="evidence" value="ECO:0007669"/>
    <property type="project" value="UniProtKB-ARBA"/>
</dbReference>
<evidence type="ECO:0000313" key="8">
    <source>
        <dbReference type="EMBL" id="TDO95342.1"/>
    </source>
</evidence>
<keyword evidence="2 4" id="KW-0807">Transducer</keyword>
<dbReference type="AlphaFoldDB" id="A0A4V3CFV6"/>
<dbReference type="SMART" id="SM01358">
    <property type="entry name" value="HBM"/>
    <property type="match status" value="1"/>
</dbReference>
<evidence type="ECO:0000259" key="6">
    <source>
        <dbReference type="PROSITE" id="PS50111"/>
    </source>
</evidence>
<dbReference type="InterPro" id="IPR004089">
    <property type="entry name" value="MCPsignal_dom"/>
</dbReference>
<keyword evidence="5" id="KW-0812">Transmembrane</keyword>
<dbReference type="CDD" id="cd11386">
    <property type="entry name" value="MCP_signal"/>
    <property type="match status" value="1"/>
</dbReference>
<evidence type="ECO:0000256" key="4">
    <source>
        <dbReference type="PROSITE-ProRule" id="PRU00284"/>
    </source>
</evidence>
<protein>
    <submittedName>
        <fullName evidence="8">Methyl-accepting chemotaxis protein</fullName>
    </submittedName>
</protein>
<evidence type="ECO:0000313" key="9">
    <source>
        <dbReference type="Proteomes" id="UP000294656"/>
    </source>
</evidence>
<keyword evidence="9" id="KW-1185">Reference proteome</keyword>
<organism evidence="8 9">
    <name type="scientific">Marinomonas balearica</name>
    <dbReference type="NCBI Taxonomy" id="491947"/>
    <lineage>
        <taxon>Bacteria</taxon>
        <taxon>Pseudomonadati</taxon>
        <taxon>Pseudomonadota</taxon>
        <taxon>Gammaproteobacteria</taxon>
        <taxon>Oceanospirillales</taxon>
        <taxon>Oceanospirillaceae</taxon>
        <taxon>Marinomonas</taxon>
    </lineage>
</organism>
<accession>A0A4V3CFV6</accession>
<dbReference type="RefSeq" id="WP_133505257.1">
    <property type="nucleotide sequence ID" value="NZ_SNXC01000017.1"/>
</dbReference>
<dbReference type="PANTHER" id="PTHR32089:SF112">
    <property type="entry name" value="LYSOZYME-LIKE PROTEIN-RELATED"/>
    <property type="match status" value="1"/>
</dbReference>
<keyword evidence="5" id="KW-0472">Membrane</keyword>
<proteinExistence type="inferred from homology"/>
<comment type="caution">
    <text evidence="8">The sequence shown here is derived from an EMBL/GenBank/DDBJ whole genome shotgun (WGS) entry which is preliminary data.</text>
</comment>
<gene>
    <name evidence="8" type="ORF">DFP79_3583</name>
</gene>
<dbReference type="SUPFAM" id="SSF58104">
    <property type="entry name" value="Methyl-accepting chemotaxis protein (MCP) signaling domain"/>
    <property type="match status" value="1"/>
</dbReference>
<dbReference type="Gene3D" id="1.10.287.950">
    <property type="entry name" value="Methyl-accepting chemotaxis protein"/>
    <property type="match status" value="1"/>
</dbReference>
<dbReference type="Pfam" id="PF00015">
    <property type="entry name" value="MCPsignal"/>
    <property type="match status" value="1"/>
</dbReference>
<dbReference type="FunFam" id="1.10.287.950:FF:000001">
    <property type="entry name" value="Methyl-accepting chemotaxis sensory transducer"/>
    <property type="match status" value="1"/>
</dbReference>
<dbReference type="PROSITE" id="PS50111">
    <property type="entry name" value="CHEMOTAXIS_TRANSDUC_2"/>
    <property type="match status" value="1"/>
</dbReference>
<sequence length="640" mass="71008">MTIKNKLFGTLFILSVLILLIGSVSYFTLHSVNNENNILHEINTANREVSLARLAQEDYMIAEKEQFKIEFYEHVRNAKGIILNVQKQMDTHSNFSAIKTILDDIIEFEHSFDDFYDNKKSAILARKKFDNEAANISKSINAVLLSIAHHFAENRHDFEEFNRYKNAKFLKDHLNDIRVWVWKYNTKPTEKSADYIEKEISILAEQAETLQKTMLSENTKKLLVELNDSVLVYQHLFRETHKTNIKLSKVTSNMFLLASDISKTMRLLVESETAQLKVKSARQIFSMEAIVVVALLVALIMGYYLYTSIMTPLLKSIRFSKYIAEGDLTHTIDVVANDEFGSLNASLNQSAHSLSNMISNLKLLTSDIQQSSTSMTQSVANSKKSADNQLMETSAVAASANEMAAATHEISSNATQASGQAKSAEEQVEIGILKVNETLEAAGMLSKDMNKAADMAGKLEESSANIAEIIDVIRNIADQTNLLALNAAIEAARAGEQGRGFSVVADEVRSLASKTQDSVDQISNIITTIQAGSENVVHAVNTSQAGAKNVAELMEESEAVYNSIARSIDYVTQMSIQVSAASEQQVSVTNEINVNVQKISDLSGRSVDNLQSIEEEIQSQERQSNDLLTAINFFKLAEKS</sequence>
<dbReference type="GO" id="GO:0007165">
    <property type="term" value="P:signal transduction"/>
    <property type="evidence" value="ECO:0007669"/>
    <property type="project" value="UniProtKB-KW"/>
</dbReference>
<dbReference type="Pfam" id="PF16591">
    <property type="entry name" value="HBM"/>
    <property type="match status" value="1"/>
</dbReference>
<dbReference type="EMBL" id="SNXC01000017">
    <property type="protein sequence ID" value="TDO95342.1"/>
    <property type="molecule type" value="Genomic_DNA"/>
</dbReference>
<reference evidence="8 9" key="1">
    <citation type="submission" date="2019-03" db="EMBL/GenBank/DDBJ databases">
        <title>Genomic Encyclopedia of Type Strains, Phase III (KMG-III): the genomes of soil and plant-associated and newly described type strains.</title>
        <authorList>
            <person name="Whitman W."/>
        </authorList>
    </citation>
    <scope>NUCLEOTIDE SEQUENCE [LARGE SCALE GENOMIC DNA]</scope>
    <source>
        <strain evidence="8 9">CECT 7378</strain>
    </source>
</reference>
<dbReference type="GO" id="GO:0016020">
    <property type="term" value="C:membrane"/>
    <property type="evidence" value="ECO:0007669"/>
    <property type="project" value="UniProtKB-SubCell"/>
</dbReference>
<dbReference type="Proteomes" id="UP000294656">
    <property type="component" value="Unassembled WGS sequence"/>
</dbReference>
<evidence type="ECO:0000256" key="5">
    <source>
        <dbReference type="SAM" id="Phobius"/>
    </source>
</evidence>
<feature type="transmembrane region" description="Helical" evidence="5">
    <location>
        <begin position="284"/>
        <end position="306"/>
    </location>
</feature>
<dbReference type="Pfam" id="PF00672">
    <property type="entry name" value="HAMP"/>
    <property type="match status" value="1"/>
</dbReference>
<evidence type="ECO:0000256" key="3">
    <source>
        <dbReference type="ARBA" id="ARBA00029447"/>
    </source>
</evidence>
<comment type="similarity">
    <text evidence="3">Belongs to the methyl-accepting chemotaxis (MCP) protein family.</text>
</comment>
<dbReference type="PROSITE" id="PS50885">
    <property type="entry name" value="HAMP"/>
    <property type="match status" value="1"/>
</dbReference>
<comment type="subcellular location">
    <subcellularLocation>
        <location evidence="1">Membrane</location>
    </subcellularLocation>
</comment>
<evidence type="ECO:0000259" key="7">
    <source>
        <dbReference type="PROSITE" id="PS50885"/>
    </source>
</evidence>
<dbReference type="InterPro" id="IPR032255">
    <property type="entry name" value="HBM"/>
</dbReference>
<dbReference type="SMART" id="SM00283">
    <property type="entry name" value="MA"/>
    <property type="match status" value="1"/>
</dbReference>
<feature type="domain" description="HAMP" evidence="7">
    <location>
        <begin position="307"/>
        <end position="359"/>
    </location>
</feature>
<evidence type="ECO:0000256" key="2">
    <source>
        <dbReference type="ARBA" id="ARBA00023224"/>
    </source>
</evidence>
<feature type="transmembrane region" description="Helical" evidence="5">
    <location>
        <begin position="7"/>
        <end position="29"/>
    </location>
</feature>
<evidence type="ECO:0000256" key="1">
    <source>
        <dbReference type="ARBA" id="ARBA00004370"/>
    </source>
</evidence>
<name>A0A4V3CFV6_9GAMM</name>